<reference evidence="2 3" key="1">
    <citation type="journal article" date="2018" name="Nat. Ecol. Evol.">
        <title>Pezizomycetes genomes reveal the molecular basis of ectomycorrhizal truffle lifestyle.</title>
        <authorList>
            <person name="Murat C."/>
            <person name="Payen T."/>
            <person name="Noel B."/>
            <person name="Kuo A."/>
            <person name="Morin E."/>
            <person name="Chen J."/>
            <person name="Kohler A."/>
            <person name="Krizsan K."/>
            <person name="Balestrini R."/>
            <person name="Da Silva C."/>
            <person name="Montanini B."/>
            <person name="Hainaut M."/>
            <person name="Levati E."/>
            <person name="Barry K.W."/>
            <person name="Belfiori B."/>
            <person name="Cichocki N."/>
            <person name="Clum A."/>
            <person name="Dockter R.B."/>
            <person name="Fauchery L."/>
            <person name="Guy J."/>
            <person name="Iotti M."/>
            <person name="Le Tacon F."/>
            <person name="Lindquist E.A."/>
            <person name="Lipzen A."/>
            <person name="Malagnac F."/>
            <person name="Mello A."/>
            <person name="Molinier V."/>
            <person name="Miyauchi S."/>
            <person name="Poulain J."/>
            <person name="Riccioni C."/>
            <person name="Rubini A."/>
            <person name="Sitrit Y."/>
            <person name="Splivallo R."/>
            <person name="Traeger S."/>
            <person name="Wang M."/>
            <person name="Zifcakova L."/>
            <person name="Wipf D."/>
            <person name="Zambonelli A."/>
            <person name="Paolocci F."/>
            <person name="Nowrousian M."/>
            <person name="Ottonello S."/>
            <person name="Baldrian P."/>
            <person name="Spatafora J.W."/>
            <person name="Henrissat B."/>
            <person name="Nagy L.G."/>
            <person name="Aury J.M."/>
            <person name="Wincker P."/>
            <person name="Grigoriev I.V."/>
            <person name="Bonfante P."/>
            <person name="Martin F.M."/>
        </authorList>
    </citation>
    <scope>NUCLEOTIDE SEQUENCE [LARGE SCALE GENOMIC DNA]</scope>
    <source>
        <strain evidence="2 3">RN42</strain>
    </source>
</reference>
<dbReference type="Proteomes" id="UP000275078">
    <property type="component" value="Unassembled WGS sequence"/>
</dbReference>
<feature type="compositionally biased region" description="Pro residues" evidence="1">
    <location>
        <begin position="32"/>
        <end position="43"/>
    </location>
</feature>
<evidence type="ECO:0000313" key="2">
    <source>
        <dbReference type="EMBL" id="RPA70968.1"/>
    </source>
</evidence>
<dbReference type="EMBL" id="ML119999">
    <property type="protein sequence ID" value="RPA70968.1"/>
    <property type="molecule type" value="Genomic_DNA"/>
</dbReference>
<feature type="region of interest" description="Disordered" evidence="1">
    <location>
        <begin position="1"/>
        <end position="78"/>
    </location>
</feature>
<feature type="compositionally biased region" description="Polar residues" evidence="1">
    <location>
        <begin position="57"/>
        <end position="78"/>
    </location>
</feature>
<evidence type="ECO:0000313" key="3">
    <source>
        <dbReference type="Proteomes" id="UP000275078"/>
    </source>
</evidence>
<gene>
    <name evidence="2" type="ORF">BJ508DRAFT_336554</name>
</gene>
<sequence length="152" mass="16516">MPPSSTTATVPEALSIPSKPPAITATAEPRPDPMTRPPNPQDPAPMMGPIRDRNGRGASQTTCTQLPTNPRKTGPTSSEFRALTARVDELSGLPKLYKEDYDEGTSKMQKIRDTVVAEVAGLMAMVQQFKESISTDMTTRSLDSRVINCRVE</sequence>
<protein>
    <submittedName>
        <fullName evidence="2">Uncharacterized protein</fullName>
    </submittedName>
</protein>
<evidence type="ECO:0000256" key="1">
    <source>
        <dbReference type="SAM" id="MobiDB-lite"/>
    </source>
</evidence>
<accession>A0A3N4HD13</accession>
<proteinExistence type="predicted"/>
<dbReference type="AlphaFoldDB" id="A0A3N4HD13"/>
<organism evidence="2 3">
    <name type="scientific">Ascobolus immersus RN42</name>
    <dbReference type="NCBI Taxonomy" id="1160509"/>
    <lineage>
        <taxon>Eukaryota</taxon>
        <taxon>Fungi</taxon>
        <taxon>Dikarya</taxon>
        <taxon>Ascomycota</taxon>
        <taxon>Pezizomycotina</taxon>
        <taxon>Pezizomycetes</taxon>
        <taxon>Pezizales</taxon>
        <taxon>Ascobolaceae</taxon>
        <taxon>Ascobolus</taxon>
    </lineage>
</organism>
<keyword evidence="3" id="KW-1185">Reference proteome</keyword>
<name>A0A3N4HD13_ASCIM</name>